<dbReference type="Pfam" id="PF02698">
    <property type="entry name" value="DUF218"/>
    <property type="match status" value="1"/>
</dbReference>
<sequence length="220" mass="25349">MKLLKRFLSFKKRLFYVMLAGFVCLVLLISYADHAVETSAFERTYDDVSEIPQKKVALLLGSNKYISDGRENLFYTYRIDATVALYKAGKMEFVLISGDNGTAEYSEPELMQADLVAEGIPKERIYLDYAGFRTWDSIIRANKVFLEEDFIIISQSFHNKRALYIATSNGIDAIAFNAKDVPVSRSPRIWLRERLARVKVMIDVWRHQQPKFLGETIVIK</sequence>
<feature type="domain" description="DUF218" evidence="1">
    <location>
        <begin position="73"/>
        <end position="193"/>
    </location>
</feature>
<dbReference type="GO" id="GO:0005886">
    <property type="term" value="C:plasma membrane"/>
    <property type="evidence" value="ECO:0007669"/>
    <property type="project" value="TreeGrafter"/>
</dbReference>
<protein>
    <recommendedName>
        <fullName evidence="1">DUF218 domain-containing protein</fullName>
    </recommendedName>
</protein>
<gene>
    <name evidence="2" type="ORF">UY81_C0001G0001</name>
</gene>
<dbReference type="EMBL" id="LCRM01000001">
    <property type="protein sequence ID" value="KKW37185.1"/>
    <property type="molecule type" value="Genomic_DNA"/>
</dbReference>
<dbReference type="InterPro" id="IPR003848">
    <property type="entry name" value="DUF218"/>
</dbReference>
<proteinExistence type="predicted"/>
<evidence type="ECO:0000313" key="2">
    <source>
        <dbReference type="EMBL" id="KKW37185.1"/>
    </source>
</evidence>
<dbReference type="InterPro" id="IPR051599">
    <property type="entry name" value="Cell_Envelope_Assoc"/>
</dbReference>
<dbReference type="PATRIC" id="fig|1618650.3.peg.2"/>
<dbReference type="PANTHER" id="PTHR30336:SF20">
    <property type="entry name" value="DUF218 DOMAIN-CONTAINING PROTEIN"/>
    <property type="match status" value="1"/>
</dbReference>
<name>A0A0G1Y224_9BACT</name>
<evidence type="ECO:0000313" key="3">
    <source>
        <dbReference type="Proteomes" id="UP000034290"/>
    </source>
</evidence>
<reference evidence="2 3" key="1">
    <citation type="journal article" date="2015" name="Nature">
        <title>rRNA introns, odd ribosomes, and small enigmatic genomes across a large radiation of phyla.</title>
        <authorList>
            <person name="Brown C.T."/>
            <person name="Hug L.A."/>
            <person name="Thomas B.C."/>
            <person name="Sharon I."/>
            <person name="Castelle C.J."/>
            <person name="Singh A."/>
            <person name="Wilkins M.J."/>
            <person name="Williams K.H."/>
            <person name="Banfield J.F."/>
        </authorList>
    </citation>
    <scope>NUCLEOTIDE SEQUENCE [LARGE SCALE GENOMIC DNA]</scope>
</reference>
<dbReference type="Proteomes" id="UP000034290">
    <property type="component" value="Unassembled WGS sequence"/>
</dbReference>
<dbReference type="PANTHER" id="PTHR30336">
    <property type="entry name" value="INNER MEMBRANE PROTEIN, PROBABLE PERMEASE"/>
    <property type="match status" value="1"/>
</dbReference>
<accession>A0A0G1Y224</accession>
<organism evidence="2 3">
    <name type="scientific">Candidatus Giovannonibacteria bacterium GW2011_GWA2_53_7</name>
    <dbReference type="NCBI Taxonomy" id="1618650"/>
    <lineage>
        <taxon>Bacteria</taxon>
        <taxon>Candidatus Giovannoniibacteriota</taxon>
    </lineage>
</organism>
<dbReference type="AlphaFoldDB" id="A0A0G1Y224"/>
<dbReference type="CDD" id="cd06259">
    <property type="entry name" value="YdcF-like"/>
    <property type="match status" value="1"/>
</dbReference>
<evidence type="ECO:0000259" key="1">
    <source>
        <dbReference type="Pfam" id="PF02698"/>
    </source>
</evidence>
<comment type="caution">
    <text evidence="2">The sequence shown here is derived from an EMBL/GenBank/DDBJ whole genome shotgun (WGS) entry which is preliminary data.</text>
</comment>